<reference evidence="3" key="1">
    <citation type="submission" date="2016-10" db="EMBL/GenBank/DDBJ databases">
        <authorList>
            <person name="Varghese N."/>
            <person name="Submissions S."/>
        </authorList>
    </citation>
    <scope>NUCLEOTIDE SEQUENCE [LARGE SCALE GENOMIC DNA]</scope>
    <source>
        <strain evidence="3">DSM 44232</strain>
    </source>
</reference>
<gene>
    <name evidence="2" type="ORF">SAMN04488564_1237</name>
</gene>
<keyword evidence="3" id="KW-1185">Reference proteome</keyword>
<evidence type="ECO:0000313" key="2">
    <source>
        <dbReference type="EMBL" id="SFR29892.1"/>
    </source>
</evidence>
<keyword evidence="1" id="KW-1133">Transmembrane helix</keyword>
<accession>A0A1I6FIY6</accession>
<feature type="transmembrane region" description="Helical" evidence="1">
    <location>
        <begin position="7"/>
        <end position="27"/>
    </location>
</feature>
<proteinExistence type="predicted"/>
<keyword evidence="1" id="KW-0812">Transmembrane</keyword>
<protein>
    <submittedName>
        <fullName evidence="2">Uncharacterized protein</fullName>
    </submittedName>
</protein>
<dbReference type="EMBL" id="FOYL01000023">
    <property type="protein sequence ID" value="SFR29892.1"/>
    <property type="molecule type" value="Genomic_DNA"/>
</dbReference>
<dbReference type="Proteomes" id="UP000198583">
    <property type="component" value="Unassembled WGS sequence"/>
</dbReference>
<name>A0A1I6FIY6_9PSEU</name>
<evidence type="ECO:0000313" key="3">
    <source>
        <dbReference type="Proteomes" id="UP000198583"/>
    </source>
</evidence>
<keyword evidence="1" id="KW-0472">Membrane</keyword>
<evidence type="ECO:0000256" key="1">
    <source>
        <dbReference type="SAM" id="Phobius"/>
    </source>
</evidence>
<sequence length="51" mass="5526">MHRAADSGVIGVSVLYLAMLFAIVFYGDRRADAGRGLARRGTIYALSLRPT</sequence>
<organism evidence="2 3">
    <name type="scientific">Lentzea waywayandensis</name>
    <dbReference type="NCBI Taxonomy" id="84724"/>
    <lineage>
        <taxon>Bacteria</taxon>
        <taxon>Bacillati</taxon>
        <taxon>Actinomycetota</taxon>
        <taxon>Actinomycetes</taxon>
        <taxon>Pseudonocardiales</taxon>
        <taxon>Pseudonocardiaceae</taxon>
        <taxon>Lentzea</taxon>
    </lineage>
</organism>
<dbReference type="AlphaFoldDB" id="A0A1I6FIY6"/>